<dbReference type="InterPro" id="IPR015353">
    <property type="entry name" value="Rubisco_LSMT_subst-bd"/>
</dbReference>
<evidence type="ECO:0000256" key="2">
    <source>
        <dbReference type="ARBA" id="ARBA00022679"/>
    </source>
</evidence>
<dbReference type="Gene3D" id="3.90.1410.10">
    <property type="entry name" value="set domain protein methyltransferase, domain 1"/>
    <property type="match status" value="1"/>
</dbReference>
<dbReference type="SUPFAM" id="SSF82199">
    <property type="entry name" value="SET domain"/>
    <property type="match status" value="1"/>
</dbReference>
<feature type="domain" description="SET" evidence="4">
    <location>
        <begin position="25"/>
        <end position="277"/>
    </location>
</feature>
<proteinExistence type="predicted"/>
<evidence type="ECO:0000313" key="5">
    <source>
        <dbReference type="EMBL" id="KKA27725.1"/>
    </source>
</evidence>
<evidence type="ECO:0000259" key="4">
    <source>
        <dbReference type="PROSITE" id="PS50280"/>
    </source>
</evidence>
<evidence type="ECO:0000256" key="1">
    <source>
        <dbReference type="ARBA" id="ARBA00022603"/>
    </source>
</evidence>
<protein>
    <recommendedName>
        <fullName evidence="4">SET domain-containing protein</fullName>
    </recommendedName>
</protein>
<dbReference type="GO" id="GO:0032259">
    <property type="term" value="P:methylation"/>
    <property type="evidence" value="ECO:0007669"/>
    <property type="project" value="UniProtKB-KW"/>
</dbReference>
<keyword evidence="2" id="KW-0808">Transferase</keyword>
<dbReference type="SUPFAM" id="SSF81822">
    <property type="entry name" value="RuBisCo LSMT C-terminal, substrate-binding domain"/>
    <property type="match status" value="1"/>
</dbReference>
<dbReference type="PROSITE" id="PS50280">
    <property type="entry name" value="SET"/>
    <property type="match status" value="1"/>
</dbReference>
<keyword evidence="3" id="KW-0949">S-adenosyl-L-methionine</keyword>
<dbReference type="InterPro" id="IPR001214">
    <property type="entry name" value="SET_dom"/>
</dbReference>
<dbReference type="Proteomes" id="UP000033483">
    <property type="component" value="Unassembled WGS sequence"/>
</dbReference>
<dbReference type="InterPro" id="IPR046341">
    <property type="entry name" value="SET_dom_sf"/>
</dbReference>
<organism evidence="5 6">
    <name type="scientific">Thielaviopsis punctulata</name>
    <dbReference type="NCBI Taxonomy" id="72032"/>
    <lineage>
        <taxon>Eukaryota</taxon>
        <taxon>Fungi</taxon>
        <taxon>Dikarya</taxon>
        <taxon>Ascomycota</taxon>
        <taxon>Pezizomycotina</taxon>
        <taxon>Sordariomycetes</taxon>
        <taxon>Hypocreomycetidae</taxon>
        <taxon>Microascales</taxon>
        <taxon>Ceratocystidaceae</taxon>
        <taxon>Thielaviopsis</taxon>
    </lineage>
</organism>
<dbReference type="Gene3D" id="3.90.1420.10">
    <property type="entry name" value="Rubisco LSMT, substrate-binding domain"/>
    <property type="match status" value="1"/>
</dbReference>
<keyword evidence="6" id="KW-1185">Reference proteome</keyword>
<dbReference type="PANTHER" id="PTHR13271:SF34">
    <property type="entry name" value="N-LYSINE METHYLTRANSFERASE SETD6"/>
    <property type="match status" value="1"/>
</dbReference>
<dbReference type="CDD" id="cd19178">
    <property type="entry name" value="SET_SETD6"/>
    <property type="match status" value="1"/>
</dbReference>
<dbReference type="InterPro" id="IPR044430">
    <property type="entry name" value="SETD6_SET"/>
</dbReference>
<dbReference type="OrthoDB" id="341421at2759"/>
<dbReference type="AlphaFoldDB" id="A0A0F4ZBS8"/>
<name>A0A0F4ZBS8_9PEZI</name>
<reference evidence="5 6" key="1">
    <citation type="submission" date="2015-03" db="EMBL/GenBank/DDBJ databases">
        <authorList>
            <person name="Radwan O."/>
            <person name="Al-Naeli F.A."/>
            <person name="Rendon G.A."/>
            <person name="Fields C."/>
        </authorList>
    </citation>
    <scope>NUCLEOTIDE SEQUENCE [LARGE SCALE GENOMIC DNA]</scope>
    <source>
        <strain evidence="5">CR-DP1</strain>
    </source>
</reference>
<dbReference type="InterPro" id="IPR050600">
    <property type="entry name" value="SETD3_SETD6_MTase"/>
</dbReference>
<dbReference type="Pfam" id="PF09273">
    <property type="entry name" value="Rubis-subs-bind"/>
    <property type="match status" value="1"/>
</dbReference>
<evidence type="ECO:0000313" key="6">
    <source>
        <dbReference type="Proteomes" id="UP000033483"/>
    </source>
</evidence>
<dbReference type="InterPro" id="IPR036464">
    <property type="entry name" value="Rubisco_LSMT_subst-bd_sf"/>
</dbReference>
<dbReference type="Pfam" id="PF00856">
    <property type="entry name" value="SET"/>
    <property type="match status" value="1"/>
</dbReference>
<sequence>MADFNHLSAEFMQWFNSIPGASMHPSVTFKDLRCQDAGRGLVATAEIPAETTLFTIPRKAILSAATSEVVQKLPQLFTASDEDDAMDTEDSEDAGPNPWSSLILVMIYEYLRGEASPWHKYFAVLPTEFDTPMFWSADELRELQASALTGRIGKEEAEAMFAHKIVPALKEHKHVFYPAGTRVLSDEEVVQLAHRMGSTIMAYAFDLEGEAEDEDENMEDGWVEDREDQAMLGMVPMADMMNADAEFNAHVNHGEDALTVLSLRPIVAGEEILNYYGPHPNSELLRKYGYVSERHSRYDVVEISFEMVCKHVQAQLGLTDQFMEKADNFLDHDEVEETIVIDRNSGDPGPDGLFQGPPTLDNSLDELAAQVNLVLKALRKVSSSVVPDKRKREEICLAVMQRLVRAKLAEYATTLEQDMTLLAGGGLAKRARMAAMVRAGEKKLLTEILAGLQ</sequence>
<keyword evidence="1" id="KW-0489">Methyltransferase</keyword>
<evidence type="ECO:0000256" key="3">
    <source>
        <dbReference type="ARBA" id="ARBA00022691"/>
    </source>
</evidence>
<dbReference type="FunFam" id="3.90.1410.10:FF:000007">
    <property type="entry name" value="Ribosomal lysine N-methyltransferase 4"/>
    <property type="match status" value="1"/>
</dbReference>
<dbReference type="GO" id="GO:0005634">
    <property type="term" value="C:nucleus"/>
    <property type="evidence" value="ECO:0007669"/>
    <property type="project" value="TreeGrafter"/>
</dbReference>
<gene>
    <name evidence="5" type="ORF">TD95_001300</name>
</gene>
<comment type="caution">
    <text evidence="5">The sequence shown here is derived from an EMBL/GenBank/DDBJ whole genome shotgun (WGS) entry which is preliminary data.</text>
</comment>
<accession>A0A0F4ZBS8</accession>
<dbReference type="PANTHER" id="PTHR13271">
    <property type="entry name" value="UNCHARACTERIZED PUTATIVE METHYLTRANSFERASE"/>
    <property type="match status" value="1"/>
</dbReference>
<dbReference type="EMBL" id="LAEV01001594">
    <property type="protein sequence ID" value="KKA27725.1"/>
    <property type="molecule type" value="Genomic_DNA"/>
</dbReference>
<dbReference type="GO" id="GO:0016279">
    <property type="term" value="F:protein-lysine N-methyltransferase activity"/>
    <property type="evidence" value="ECO:0007669"/>
    <property type="project" value="InterPro"/>
</dbReference>